<gene>
    <name evidence="2" type="ORF">GCM10011494_32190</name>
</gene>
<dbReference type="InterPro" id="IPR037523">
    <property type="entry name" value="VOC_core"/>
</dbReference>
<dbReference type="SUPFAM" id="SSF54593">
    <property type="entry name" value="Glyoxalase/Bleomycin resistance protein/Dihydroxybiphenyl dioxygenase"/>
    <property type="match status" value="1"/>
</dbReference>
<evidence type="ECO:0000313" key="3">
    <source>
        <dbReference type="Proteomes" id="UP000608154"/>
    </source>
</evidence>
<reference evidence="2" key="1">
    <citation type="journal article" date="2014" name="Int. J. Syst. Evol. Microbiol.">
        <title>Complete genome sequence of Corynebacterium casei LMG S-19264T (=DSM 44701T), isolated from a smear-ripened cheese.</title>
        <authorList>
            <consortium name="US DOE Joint Genome Institute (JGI-PGF)"/>
            <person name="Walter F."/>
            <person name="Albersmeier A."/>
            <person name="Kalinowski J."/>
            <person name="Ruckert C."/>
        </authorList>
    </citation>
    <scope>NUCLEOTIDE SEQUENCE</scope>
    <source>
        <strain evidence="2">CGMCC 1.15095</strain>
    </source>
</reference>
<dbReference type="InterPro" id="IPR004360">
    <property type="entry name" value="Glyas_Fos-R_dOase_dom"/>
</dbReference>
<proteinExistence type="predicted"/>
<evidence type="ECO:0000313" key="2">
    <source>
        <dbReference type="EMBL" id="GGC11014.1"/>
    </source>
</evidence>
<dbReference type="PANTHER" id="PTHR35006">
    <property type="entry name" value="GLYOXALASE FAMILY PROTEIN (AFU_ORTHOLOGUE AFUA_5G14830)"/>
    <property type="match status" value="1"/>
</dbReference>
<dbReference type="Gene3D" id="3.10.180.10">
    <property type="entry name" value="2,3-Dihydroxybiphenyl 1,2-Dioxygenase, domain 1"/>
    <property type="match status" value="1"/>
</dbReference>
<sequence length="128" mass="13366">MLLKSLRLGSNDLAKSRAFYDATFGALGLAPCATPEQYPIVMWDLGGVKFLLGPARNGEPCTSANGGTIIFEAESEDAVRAWHAAGLTNGGTSEGEPEAKPQARGAFGAYLRDPDGNKLGAYCGLQMG</sequence>
<feature type="domain" description="VOC" evidence="1">
    <location>
        <begin position="2"/>
        <end position="124"/>
    </location>
</feature>
<dbReference type="Proteomes" id="UP000608154">
    <property type="component" value="Unassembled WGS sequence"/>
</dbReference>
<dbReference type="RefSeq" id="WP_188772586.1">
    <property type="nucleotide sequence ID" value="NZ_BMHK01000028.1"/>
</dbReference>
<accession>A0A916X737</accession>
<dbReference type="PANTHER" id="PTHR35006:SF1">
    <property type="entry name" value="BLL2941 PROTEIN"/>
    <property type="match status" value="1"/>
</dbReference>
<dbReference type="InterPro" id="IPR029068">
    <property type="entry name" value="Glyas_Bleomycin-R_OHBP_Dase"/>
</dbReference>
<protein>
    <submittedName>
        <fullName evidence="2">Glyoxalase</fullName>
    </submittedName>
</protein>
<evidence type="ECO:0000259" key="1">
    <source>
        <dbReference type="PROSITE" id="PS51819"/>
    </source>
</evidence>
<reference evidence="2" key="2">
    <citation type="submission" date="2020-09" db="EMBL/GenBank/DDBJ databases">
        <authorList>
            <person name="Sun Q."/>
            <person name="Zhou Y."/>
        </authorList>
    </citation>
    <scope>NUCLEOTIDE SEQUENCE</scope>
    <source>
        <strain evidence="2">CGMCC 1.15095</strain>
    </source>
</reference>
<organism evidence="2 3">
    <name type="scientific">Novosphingobium endophyticum</name>
    <dbReference type="NCBI Taxonomy" id="1955250"/>
    <lineage>
        <taxon>Bacteria</taxon>
        <taxon>Pseudomonadati</taxon>
        <taxon>Pseudomonadota</taxon>
        <taxon>Alphaproteobacteria</taxon>
        <taxon>Sphingomonadales</taxon>
        <taxon>Sphingomonadaceae</taxon>
        <taxon>Novosphingobium</taxon>
    </lineage>
</organism>
<dbReference type="PROSITE" id="PS51819">
    <property type="entry name" value="VOC"/>
    <property type="match status" value="1"/>
</dbReference>
<dbReference type="CDD" id="cd07262">
    <property type="entry name" value="VOC_like"/>
    <property type="match status" value="1"/>
</dbReference>
<name>A0A916X737_9SPHN</name>
<dbReference type="AlphaFoldDB" id="A0A916X737"/>
<comment type="caution">
    <text evidence="2">The sequence shown here is derived from an EMBL/GenBank/DDBJ whole genome shotgun (WGS) entry which is preliminary data.</text>
</comment>
<keyword evidence="3" id="KW-1185">Reference proteome</keyword>
<dbReference type="EMBL" id="BMHK01000028">
    <property type="protein sequence ID" value="GGC11014.1"/>
    <property type="molecule type" value="Genomic_DNA"/>
</dbReference>
<dbReference type="Pfam" id="PF00903">
    <property type="entry name" value="Glyoxalase"/>
    <property type="match status" value="1"/>
</dbReference>